<proteinExistence type="predicted"/>
<dbReference type="Pfam" id="PF00072">
    <property type="entry name" value="Response_reg"/>
    <property type="match status" value="1"/>
</dbReference>
<accession>A0A6I6H6K6</accession>
<keyword evidence="1 6" id="KW-0597">Phosphoprotein</keyword>
<evidence type="ECO:0000256" key="3">
    <source>
        <dbReference type="ARBA" id="ARBA00023015"/>
    </source>
</evidence>
<keyword evidence="5" id="KW-0804">Transcription</keyword>
<dbReference type="CDD" id="cd00156">
    <property type="entry name" value="REC"/>
    <property type="match status" value="1"/>
</dbReference>
<dbReference type="InterPro" id="IPR001789">
    <property type="entry name" value="Sig_transdc_resp-reg_receiver"/>
</dbReference>
<keyword evidence="3" id="KW-0805">Transcription regulation</keyword>
<dbReference type="GO" id="GO:0000976">
    <property type="term" value="F:transcription cis-regulatory region binding"/>
    <property type="evidence" value="ECO:0007669"/>
    <property type="project" value="TreeGrafter"/>
</dbReference>
<evidence type="ECO:0000256" key="5">
    <source>
        <dbReference type="ARBA" id="ARBA00023163"/>
    </source>
</evidence>
<evidence type="ECO:0000256" key="7">
    <source>
        <dbReference type="SAM" id="Phobius"/>
    </source>
</evidence>
<dbReference type="InterPro" id="IPR011006">
    <property type="entry name" value="CheY-like_superfamily"/>
</dbReference>
<sequence>MNATSSPKIFLVDDDQFSIELNRQHLKNLGYSNVSVFTDGQTCLNHLVEQPVVVFVDYNMEEMDGLTLLKKIKRFDPHIFTVFVSGQEQMEVAVDALKFGAFDYIIKGEQSETRIAAVMAKIMHIIAELKQQHKKGWRRFLPVLSIVTLLIVSIMGTGLQLTQHVAKRSIHKRGSECFCEE</sequence>
<dbReference type="PROSITE" id="PS50110">
    <property type="entry name" value="RESPONSE_REGULATORY"/>
    <property type="match status" value="1"/>
</dbReference>
<evidence type="ECO:0000256" key="4">
    <source>
        <dbReference type="ARBA" id="ARBA00023125"/>
    </source>
</evidence>
<dbReference type="GO" id="GO:0000156">
    <property type="term" value="F:phosphorelay response regulator activity"/>
    <property type="evidence" value="ECO:0007669"/>
    <property type="project" value="TreeGrafter"/>
</dbReference>
<evidence type="ECO:0000256" key="1">
    <source>
        <dbReference type="ARBA" id="ARBA00022553"/>
    </source>
</evidence>
<dbReference type="InterPro" id="IPR039420">
    <property type="entry name" value="WalR-like"/>
</dbReference>
<evidence type="ECO:0000313" key="10">
    <source>
        <dbReference type="Proteomes" id="UP000426027"/>
    </source>
</evidence>
<dbReference type="SUPFAM" id="SSF52172">
    <property type="entry name" value="CheY-like"/>
    <property type="match status" value="1"/>
</dbReference>
<reference evidence="9 10" key="1">
    <citation type="submission" date="2019-11" db="EMBL/GenBank/DDBJ databases">
        <authorList>
            <person name="Im W.T."/>
        </authorList>
    </citation>
    <scope>NUCLEOTIDE SEQUENCE [LARGE SCALE GENOMIC DNA]</scope>
    <source>
        <strain evidence="9 10">SB-02</strain>
    </source>
</reference>
<feature type="domain" description="Response regulatory" evidence="8">
    <location>
        <begin position="8"/>
        <end position="122"/>
    </location>
</feature>
<evidence type="ECO:0000256" key="6">
    <source>
        <dbReference type="PROSITE-ProRule" id="PRU00169"/>
    </source>
</evidence>
<gene>
    <name evidence="9" type="ORF">GLV81_01465</name>
</gene>
<dbReference type="AlphaFoldDB" id="A0A6I6H6K6"/>
<dbReference type="PANTHER" id="PTHR48111">
    <property type="entry name" value="REGULATOR OF RPOS"/>
    <property type="match status" value="1"/>
</dbReference>
<name>A0A6I6H6K6_9BACT</name>
<dbReference type="GO" id="GO:0005829">
    <property type="term" value="C:cytosol"/>
    <property type="evidence" value="ECO:0007669"/>
    <property type="project" value="TreeGrafter"/>
</dbReference>
<dbReference type="SMART" id="SM00448">
    <property type="entry name" value="REC"/>
    <property type="match status" value="1"/>
</dbReference>
<evidence type="ECO:0000313" key="9">
    <source>
        <dbReference type="EMBL" id="QGW29951.1"/>
    </source>
</evidence>
<dbReference type="GO" id="GO:0006355">
    <property type="term" value="P:regulation of DNA-templated transcription"/>
    <property type="evidence" value="ECO:0007669"/>
    <property type="project" value="TreeGrafter"/>
</dbReference>
<keyword evidence="7" id="KW-0472">Membrane</keyword>
<organism evidence="9 10">
    <name type="scientific">Phnomibacter ginsenosidimutans</name>
    <dbReference type="NCBI Taxonomy" id="2676868"/>
    <lineage>
        <taxon>Bacteria</taxon>
        <taxon>Pseudomonadati</taxon>
        <taxon>Bacteroidota</taxon>
        <taxon>Chitinophagia</taxon>
        <taxon>Chitinophagales</taxon>
        <taxon>Chitinophagaceae</taxon>
        <taxon>Phnomibacter</taxon>
    </lineage>
</organism>
<dbReference type="Gene3D" id="3.40.50.2300">
    <property type="match status" value="1"/>
</dbReference>
<dbReference type="Proteomes" id="UP000426027">
    <property type="component" value="Chromosome"/>
</dbReference>
<dbReference type="GO" id="GO:0032993">
    <property type="term" value="C:protein-DNA complex"/>
    <property type="evidence" value="ECO:0007669"/>
    <property type="project" value="TreeGrafter"/>
</dbReference>
<evidence type="ECO:0000256" key="2">
    <source>
        <dbReference type="ARBA" id="ARBA00023012"/>
    </source>
</evidence>
<feature type="transmembrane region" description="Helical" evidence="7">
    <location>
        <begin position="140"/>
        <end position="161"/>
    </location>
</feature>
<evidence type="ECO:0000259" key="8">
    <source>
        <dbReference type="PROSITE" id="PS50110"/>
    </source>
</evidence>
<dbReference type="EMBL" id="CP046566">
    <property type="protein sequence ID" value="QGW29951.1"/>
    <property type="molecule type" value="Genomic_DNA"/>
</dbReference>
<keyword evidence="10" id="KW-1185">Reference proteome</keyword>
<feature type="modified residue" description="4-aspartylphosphate" evidence="6">
    <location>
        <position position="57"/>
    </location>
</feature>
<keyword evidence="7" id="KW-0812">Transmembrane</keyword>
<dbReference type="KEGG" id="fls:GLV81_01465"/>
<keyword evidence="4" id="KW-0238">DNA-binding</keyword>
<protein>
    <submittedName>
        <fullName evidence="9">Response regulator</fullName>
    </submittedName>
</protein>
<keyword evidence="7" id="KW-1133">Transmembrane helix</keyword>
<dbReference type="PANTHER" id="PTHR48111:SF1">
    <property type="entry name" value="TWO-COMPONENT RESPONSE REGULATOR ORR33"/>
    <property type="match status" value="1"/>
</dbReference>
<keyword evidence="2" id="KW-0902">Two-component regulatory system</keyword>